<evidence type="ECO:0000259" key="4">
    <source>
        <dbReference type="Pfam" id="PF08240"/>
    </source>
</evidence>
<dbReference type="InterPro" id="IPR013154">
    <property type="entry name" value="ADH-like_N"/>
</dbReference>
<dbReference type="AlphaFoldDB" id="A0A7C8PQL2"/>
<dbReference type="Pfam" id="PF08240">
    <property type="entry name" value="ADH_N"/>
    <property type="match status" value="1"/>
</dbReference>
<keyword evidence="2" id="KW-0560">Oxidoreductase</keyword>
<proteinExistence type="inferred from homology"/>
<organism evidence="5 6">
    <name type="scientific">Orbilia oligospora</name>
    <name type="common">Nematode-trapping fungus</name>
    <name type="synonym">Arthrobotrys oligospora</name>
    <dbReference type="NCBI Taxonomy" id="2813651"/>
    <lineage>
        <taxon>Eukaryota</taxon>
        <taxon>Fungi</taxon>
        <taxon>Dikarya</taxon>
        <taxon>Ascomycota</taxon>
        <taxon>Pezizomycotina</taxon>
        <taxon>Orbiliomycetes</taxon>
        <taxon>Orbiliales</taxon>
        <taxon>Orbiliaceae</taxon>
        <taxon>Orbilia</taxon>
    </lineage>
</organism>
<reference evidence="5 6" key="1">
    <citation type="submission" date="2019-03" db="EMBL/GenBank/DDBJ databases">
        <title>Nematode-trapping fungi genome.</title>
        <authorList>
            <person name="Vidal-Diez De Ulzurrun G."/>
        </authorList>
    </citation>
    <scope>NUCLEOTIDE SEQUENCE [LARGE SCALE GENOMIC DNA]</scope>
    <source>
        <strain evidence="5 6">TWF154</strain>
    </source>
</reference>
<gene>
    <name evidence="5" type="ORF">EYR41_004309</name>
</gene>
<dbReference type="EMBL" id="SOZJ01000002">
    <property type="protein sequence ID" value="TGJ72412.1"/>
    <property type="molecule type" value="Genomic_DNA"/>
</dbReference>
<comment type="caution">
    <text evidence="5">The sequence shown here is derived from an EMBL/GenBank/DDBJ whole genome shotgun (WGS) entry which is preliminary data.</text>
</comment>
<protein>
    <recommendedName>
        <fullName evidence="4">Alcohol dehydrogenase-like N-terminal domain-containing protein</fullName>
    </recommendedName>
</protein>
<comment type="similarity">
    <text evidence="1">Belongs to the zinc-containing alcohol dehydrogenase family.</text>
</comment>
<feature type="domain" description="Alcohol dehydrogenase-like N-terminal" evidence="4">
    <location>
        <begin position="28"/>
        <end position="84"/>
    </location>
</feature>
<evidence type="ECO:0000256" key="3">
    <source>
        <dbReference type="SAM" id="MobiDB-lite"/>
    </source>
</evidence>
<evidence type="ECO:0000313" key="6">
    <source>
        <dbReference type="Proteomes" id="UP000297595"/>
    </source>
</evidence>
<dbReference type="Gene3D" id="3.90.180.10">
    <property type="entry name" value="Medium-chain alcohol dehydrogenases, catalytic domain"/>
    <property type="match status" value="1"/>
</dbReference>
<dbReference type="GO" id="GO:0016651">
    <property type="term" value="F:oxidoreductase activity, acting on NAD(P)H"/>
    <property type="evidence" value="ECO:0007669"/>
    <property type="project" value="InterPro"/>
</dbReference>
<accession>A0A7C8PQL2</accession>
<dbReference type="SUPFAM" id="SSF50129">
    <property type="entry name" value="GroES-like"/>
    <property type="match status" value="1"/>
</dbReference>
<dbReference type="InterPro" id="IPR011032">
    <property type="entry name" value="GroES-like_sf"/>
</dbReference>
<evidence type="ECO:0000313" key="5">
    <source>
        <dbReference type="EMBL" id="TGJ72412.1"/>
    </source>
</evidence>
<sequence>MKELLVTKDESGKVVGEIVDVPKPTAQDNQVLIKVIVTGTNPKDWKYIGGDAVNAGDDIAGIVDSVGPNVIDFRPGDRVAAFHVMSDPHGSFAGNLQQLQNDTSNRYQQQPREDSLKKSLPQINPPQIVGYWQGALQELPS</sequence>
<feature type="region of interest" description="Disordered" evidence="3">
    <location>
        <begin position="102"/>
        <end position="125"/>
    </location>
</feature>
<dbReference type="PANTHER" id="PTHR45348:SF5">
    <property type="entry name" value="OXIDOREDUCTASE, PUTATIVE (AFU_ORTHOLOGUE AFUA_8G01420)-RELATED"/>
    <property type="match status" value="1"/>
</dbReference>
<evidence type="ECO:0000256" key="1">
    <source>
        <dbReference type="ARBA" id="ARBA00008072"/>
    </source>
</evidence>
<dbReference type="InterPro" id="IPR047122">
    <property type="entry name" value="Trans-enoyl_RdTase-like"/>
</dbReference>
<dbReference type="Proteomes" id="UP000297595">
    <property type="component" value="Unassembled WGS sequence"/>
</dbReference>
<dbReference type="PANTHER" id="PTHR45348">
    <property type="entry name" value="HYPOTHETICAL OXIDOREDUCTASE (EUROFUNG)"/>
    <property type="match status" value="1"/>
</dbReference>
<evidence type="ECO:0000256" key="2">
    <source>
        <dbReference type="ARBA" id="ARBA00023002"/>
    </source>
</evidence>
<name>A0A7C8PQL2_ORBOL</name>